<dbReference type="RefSeq" id="WP_036618733.1">
    <property type="nucleotide sequence ID" value="NZ_BGML01000004.1"/>
</dbReference>
<accession>A0A090Y9B6</accession>
<dbReference type="AlphaFoldDB" id="A0A090Y9B6"/>
<evidence type="ECO:0000313" key="4">
    <source>
        <dbReference type="Proteomes" id="UP000442469"/>
    </source>
</evidence>
<evidence type="ECO:0000313" key="3">
    <source>
        <dbReference type="Proteomes" id="UP000029278"/>
    </source>
</evidence>
<reference evidence="2 4" key="2">
    <citation type="submission" date="2019-11" db="EMBL/GenBank/DDBJ databases">
        <title>Draft genome sequences of five Paenibacillus species of dairy origin.</title>
        <authorList>
            <person name="Olajide A.M."/>
            <person name="Chen S."/>
            <person name="Lapointe G."/>
        </authorList>
    </citation>
    <scope>NUCLEOTIDE SEQUENCE [LARGE SCALE GENOMIC DNA]</scope>
    <source>
        <strain evidence="2 4">3CT49</strain>
    </source>
</reference>
<dbReference type="EMBL" id="JMQA01000047">
    <property type="protein sequence ID" value="KFM94417.1"/>
    <property type="molecule type" value="Genomic_DNA"/>
</dbReference>
<evidence type="ECO:0000313" key="2">
    <source>
        <dbReference type="EMBL" id="MUG21126.1"/>
    </source>
</evidence>
<reference evidence="1 3" key="1">
    <citation type="submission" date="2014-04" db="EMBL/GenBank/DDBJ databases">
        <authorList>
            <person name="Bishop-Lilly K.A."/>
            <person name="Broomall S.M."/>
            <person name="Chain P.S."/>
            <person name="Chertkov O."/>
            <person name="Coyne S.R."/>
            <person name="Daligault H.E."/>
            <person name="Davenport K.W."/>
            <person name="Erkkila T."/>
            <person name="Frey K.G."/>
            <person name="Gibbons H.S."/>
            <person name="Gu W."/>
            <person name="Jaissle J."/>
            <person name="Johnson S.L."/>
            <person name="Koroleva G.I."/>
            <person name="Ladner J.T."/>
            <person name="Lo C.-C."/>
            <person name="Minogue T.D."/>
            <person name="Munk C."/>
            <person name="Palacios G.F."/>
            <person name="Redden C.L."/>
            <person name="Rosenzweig C.N."/>
            <person name="Scholz M.B."/>
            <person name="Teshima H."/>
            <person name="Xu Y."/>
        </authorList>
    </citation>
    <scope>NUCLEOTIDE SEQUENCE [LARGE SCALE GENOMIC DNA]</scope>
    <source>
        <strain evidence="1 3">8244</strain>
    </source>
</reference>
<dbReference type="SUPFAM" id="SSF141571">
    <property type="entry name" value="Pentapeptide repeat-like"/>
    <property type="match status" value="1"/>
</dbReference>
<gene>
    <name evidence="1" type="ORF">DJ90_1381</name>
    <name evidence="2" type="ORF">GNQ08_01590</name>
</gene>
<protein>
    <submittedName>
        <fullName evidence="1">Uncharacterized protein</fullName>
    </submittedName>
</protein>
<dbReference type="Proteomes" id="UP000442469">
    <property type="component" value="Unassembled WGS sequence"/>
</dbReference>
<comment type="caution">
    <text evidence="1">The sequence shown here is derived from an EMBL/GenBank/DDBJ whole genome shotgun (WGS) entry which is preliminary data.</text>
</comment>
<dbReference type="HOGENOM" id="CLU_2718502_0_0_9"/>
<evidence type="ECO:0000313" key="1">
    <source>
        <dbReference type="EMBL" id="KFM94417.1"/>
    </source>
</evidence>
<dbReference type="GeneID" id="77010753"/>
<dbReference type="EMBL" id="WNZZ01000001">
    <property type="protein sequence ID" value="MUG21126.1"/>
    <property type="molecule type" value="Genomic_DNA"/>
</dbReference>
<dbReference type="STRING" id="44252.DJ90_1381"/>
<dbReference type="Proteomes" id="UP000029278">
    <property type="component" value="Unassembled WGS sequence"/>
</dbReference>
<name>A0A090Y9B6_PAEMA</name>
<organism evidence="1 3">
    <name type="scientific">Paenibacillus macerans</name>
    <name type="common">Bacillus macerans</name>
    <dbReference type="NCBI Taxonomy" id="44252"/>
    <lineage>
        <taxon>Bacteria</taxon>
        <taxon>Bacillati</taxon>
        <taxon>Bacillota</taxon>
        <taxon>Bacilli</taxon>
        <taxon>Bacillales</taxon>
        <taxon>Paenibacillaceae</taxon>
        <taxon>Paenibacillus</taxon>
    </lineage>
</organism>
<proteinExistence type="predicted"/>
<keyword evidence="3" id="KW-1185">Reference proteome</keyword>
<sequence>MDIKDMFLSHHLWAQSDGKSGRKLEIVKKEICELNLTEINLSCSEIVDSNASNSFLTNNDMSDCYFLGSSFD</sequence>